<evidence type="ECO:0000313" key="1">
    <source>
        <dbReference type="EMBL" id="JAG29595.1"/>
    </source>
</evidence>
<dbReference type="AlphaFoldDB" id="A0A0A9YJC9"/>
<accession>A0A0A9YJC9</accession>
<dbReference type="PANTHER" id="PTHR33939:SF1">
    <property type="entry name" value="DUF4371 DOMAIN-CONTAINING PROTEIN"/>
    <property type="match status" value="1"/>
</dbReference>
<feature type="non-terminal residue" evidence="1">
    <location>
        <position position="258"/>
    </location>
</feature>
<name>A0A0A9YJC9_LYGHE</name>
<gene>
    <name evidence="1" type="primary">murB_6</name>
    <name evidence="1" type="ORF">CM83_31556</name>
</gene>
<dbReference type="PANTHER" id="PTHR33939">
    <property type="entry name" value="PROTEIN CBG22215"/>
    <property type="match status" value="1"/>
</dbReference>
<dbReference type="EMBL" id="GBHO01014009">
    <property type="protein sequence ID" value="JAG29595.1"/>
    <property type="molecule type" value="Transcribed_RNA"/>
</dbReference>
<reference evidence="1" key="1">
    <citation type="journal article" date="2014" name="PLoS ONE">
        <title>Transcriptome-Based Identification of ABC Transporters in the Western Tarnished Plant Bug Lygus hesperus.</title>
        <authorList>
            <person name="Hull J.J."/>
            <person name="Chaney K."/>
            <person name="Geib S.M."/>
            <person name="Fabrick J.A."/>
            <person name="Brent C.S."/>
            <person name="Walsh D."/>
            <person name="Lavine L.C."/>
        </authorList>
    </citation>
    <scope>NUCLEOTIDE SEQUENCE</scope>
</reference>
<sequence length="258" mass="29226">METPATSAMETLSNSVRKGKTLTSQARCVVFRLWQYFQKEKQNKGPLKSVKKVTERVCEAAGIHRNTVTSIIKAGKNGEDAIKTPGKKRNRKSPKTDVDSFTDQSYLWAVAIRNHIYGYYQRKELPTLKKLLISLRDEELFTGSSFALRQVLNKMGFKWKKINSRLLLIERNDIVALRCEFLRKIKDADIDQVIFLGETWVNAGYSISQAALGEPGKGGQLIITHAGNSQGFVSNCFSMVKSKKTQDHHHDMDPDVFK</sequence>
<proteinExistence type="predicted"/>
<organism evidence="1">
    <name type="scientific">Lygus hesperus</name>
    <name type="common">Western plant bug</name>
    <dbReference type="NCBI Taxonomy" id="30085"/>
    <lineage>
        <taxon>Eukaryota</taxon>
        <taxon>Metazoa</taxon>
        <taxon>Ecdysozoa</taxon>
        <taxon>Arthropoda</taxon>
        <taxon>Hexapoda</taxon>
        <taxon>Insecta</taxon>
        <taxon>Pterygota</taxon>
        <taxon>Neoptera</taxon>
        <taxon>Paraneoptera</taxon>
        <taxon>Hemiptera</taxon>
        <taxon>Heteroptera</taxon>
        <taxon>Panheteroptera</taxon>
        <taxon>Cimicomorpha</taxon>
        <taxon>Miridae</taxon>
        <taxon>Mirini</taxon>
        <taxon>Lygus</taxon>
    </lineage>
</organism>
<protein>
    <submittedName>
        <fullName evidence="1">UDP-N-acetylenolpyruvoylglucosamine reductase</fullName>
    </submittedName>
</protein>
<reference evidence="1" key="2">
    <citation type="submission" date="2014-07" db="EMBL/GenBank/DDBJ databases">
        <authorList>
            <person name="Hull J."/>
        </authorList>
    </citation>
    <scope>NUCLEOTIDE SEQUENCE</scope>
</reference>